<reference evidence="2 3" key="1">
    <citation type="journal article" date="2022" name="G3 (Bethesda)">
        <title>Whole-genome sequence and methylome profiling of the almond [Prunus dulcis (Mill.) D.A. Webb] cultivar 'Nonpareil'.</title>
        <authorList>
            <person name="D'Amico-Willman K.M."/>
            <person name="Ouma W.Z."/>
            <person name="Meulia T."/>
            <person name="Sideli G.M."/>
            <person name="Gradziel T.M."/>
            <person name="Fresnedo-Ramirez J."/>
        </authorList>
    </citation>
    <scope>NUCLEOTIDE SEQUENCE [LARGE SCALE GENOMIC DNA]</scope>
    <source>
        <strain evidence="2">Clone GOH B32 T37-40</strain>
    </source>
</reference>
<gene>
    <name evidence="2" type="ORF">L3X38_035372</name>
</gene>
<comment type="caution">
    <text evidence="2">The sequence shown here is derived from an EMBL/GenBank/DDBJ whole genome shotgun (WGS) entry which is preliminary data.</text>
</comment>
<evidence type="ECO:0000313" key="3">
    <source>
        <dbReference type="Proteomes" id="UP001054821"/>
    </source>
</evidence>
<organism evidence="2 3">
    <name type="scientific">Prunus dulcis</name>
    <name type="common">Almond</name>
    <name type="synonym">Amygdalus dulcis</name>
    <dbReference type="NCBI Taxonomy" id="3755"/>
    <lineage>
        <taxon>Eukaryota</taxon>
        <taxon>Viridiplantae</taxon>
        <taxon>Streptophyta</taxon>
        <taxon>Embryophyta</taxon>
        <taxon>Tracheophyta</taxon>
        <taxon>Spermatophyta</taxon>
        <taxon>Magnoliopsida</taxon>
        <taxon>eudicotyledons</taxon>
        <taxon>Gunneridae</taxon>
        <taxon>Pentapetalae</taxon>
        <taxon>rosids</taxon>
        <taxon>fabids</taxon>
        <taxon>Rosales</taxon>
        <taxon>Rosaceae</taxon>
        <taxon>Amygdaloideae</taxon>
        <taxon>Amygdaleae</taxon>
        <taxon>Prunus</taxon>
    </lineage>
</organism>
<protein>
    <recommendedName>
        <fullName evidence="4">Transmembrane protein</fullName>
    </recommendedName>
</protein>
<keyword evidence="3" id="KW-1185">Reference proteome</keyword>
<feature type="transmembrane region" description="Helical" evidence="1">
    <location>
        <begin position="52"/>
        <end position="76"/>
    </location>
</feature>
<accession>A0AAD4VJT1</accession>
<dbReference type="AlphaFoldDB" id="A0AAD4VJT1"/>
<evidence type="ECO:0000313" key="2">
    <source>
        <dbReference type="EMBL" id="KAI5326298.1"/>
    </source>
</evidence>
<proteinExistence type="predicted"/>
<name>A0AAD4VJT1_PRUDU</name>
<dbReference type="Proteomes" id="UP001054821">
    <property type="component" value="Chromosome 6"/>
</dbReference>
<keyword evidence="1" id="KW-0472">Membrane</keyword>
<keyword evidence="1" id="KW-1133">Transmembrane helix</keyword>
<evidence type="ECO:0008006" key="4">
    <source>
        <dbReference type="Google" id="ProtNLM"/>
    </source>
</evidence>
<keyword evidence="1" id="KW-0812">Transmembrane</keyword>
<dbReference type="EMBL" id="JAJFAZ020000006">
    <property type="protein sequence ID" value="KAI5326298.1"/>
    <property type="molecule type" value="Genomic_DNA"/>
</dbReference>
<evidence type="ECO:0000256" key="1">
    <source>
        <dbReference type="SAM" id="Phobius"/>
    </source>
</evidence>
<sequence length="171" mass="18955">METKATDSCAVTSGQTTLSTIDKVNSKHHLSMLREVHPINDRNTDADRHQDILSLALSTVVLTLVTRACACFLSRFDWVFIFFGPPSPPPATPSDDMGIKRTSTLSSTSLTSQPLPTAVWIARKSKKLIGFYPKSPSLVRAISSTICFDPCMIFQPLELFLLLVVLVRRNF</sequence>